<dbReference type="EMBL" id="OEJX01000064">
    <property type="protein sequence ID" value="SOR63400.1"/>
    <property type="molecule type" value="Genomic_DNA"/>
</dbReference>
<dbReference type="Proteomes" id="UP000234460">
    <property type="component" value="Chromosome LMANV2"/>
</dbReference>
<reference evidence="1 2" key="1">
    <citation type="submission" date="2017-11" db="EMBL/GenBank/DDBJ databases">
        <authorList>
            <person name="Lechat P."/>
        </authorList>
    </citation>
    <scope>NUCLEOTIDE SEQUENCE [LARGE SCALE GENOMIC DNA]</scope>
    <source>
        <strain evidence="1">L495</strain>
    </source>
</reference>
<evidence type="ECO:0000313" key="1">
    <source>
        <dbReference type="EMBL" id="SOR63400.1"/>
    </source>
</evidence>
<evidence type="ECO:0000313" key="2">
    <source>
        <dbReference type="Proteomes" id="UP000234460"/>
    </source>
</evidence>
<comment type="caution">
    <text evidence="1">The sequence shown here is derived from an EMBL/GenBank/DDBJ whole genome shotgun (WGS) entry which is preliminary data.</text>
</comment>
<sequence>MPKILRTVEFCEDVKTMTRNGHSKRDTAKKLAKKYLGPNGKISTKTIRIALEEGPLAPKEPKL</sequence>
<dbReference type="AlphaFoldDB" id="A0AAQ1SQH6"/>
<protein>
    <submittedName>
        <fullName evidence="1">Uncharacterized protein</fullName>
    </submittedName>
</protein>
<name>A0AAQ1SQH6_LEPIR</name>
<proteinExistence type="predicted"/>
<accession>A0AAQ1SQH6</accession>
<gene>
    <name evidence="1" type="ORF">LMANV2_670064</name>
</gene>
<organism evidence="1 2">
    <name type="scientific">Leptospira interrogans serovar Manilae</name>
    <dbReference type="NCBI Taxonomy" id="214675"/>
    <lineage>
        <taxon>Bacteria</taxon>
        <taxon>Pseudomonadati</taxon>
        <taxon>Spirochaetota</taxon>
        <taxon>Spirochaetia</taxon>
        <taxon>Leptospirales</taxon>
        <taxon>Leptospiraceae</taxon>
        <taxon>Leptospira</taxon>
    </lineage>
</organism>